<dbReference type="OMA" id="LANWEFL"/>
<dbReference type="CDD" id="cd08948">
    <property type="entry name" value="5beta-POR_like_SDR_a"/>
    <property type="match status" value="1"/>
</dbReference>
<reference evidence="2 3" key="3">
    <citation type="journal article" date="2015" name="Genome Announc.">
        <title>Draft Genome Sequence of the Archiascomycetous Yeast Saitoella complicata.</title>
        <authorList>
            <person name="Yamauchi K."/>
            <person name="Kondo S."/>
            <person name="Hamamoto M."/>
            <person name="Takahashi Y."/>
            <person name="Ogura Y."/>
            <person name="Hayashi T."/>
            <person name="Nishida H."/>
        </authorList>
    </citation>
    <scope>NUCLEOTIDE SEQUENCE [LARGE SCALE GENOMIC DNA]</scope>
    <source>
        <strain evidence="2 3">NRRL Y-17804</strain>
    </source>
</reference>
<evidence type="ECO:0000313" key="2">
    <source>
        <dbReference type="EMBL" id="GAO50907.1"/>
    </source>
</evidence>
<dbReference type="SUPFAM" id="SSF51735">
    <property type="entry name" value="NAD(P)-binding Rossmann-fold domains"/>
    <property type="match status" value="1"/>
</dbReference>
<feature type="domain" description="PRISE-like Rossmann-fold" evidence="1">
    <location>
        <begin position="33"/>
        <end position="312"/>
    </location>
</feature>
<reference evidence="2 3" key="2">
    <citation type="journal article" date="2014" name="J. Gen. Appl. Microbiol.">
        <title>The early diverging ascomycetous budding yeast Saitoella complicata has three histone deacetylases belonging to the Clr6, Hos2, and Rpd3 lineages.</title>
        <authorList>
            <person name="Nishida H."/>
            <person name="Matsumoto T."/>
            <person name="Kondo S."/>
            <person name="Hamamoto M."/>
            <person name="Yoshikawa H."/>
        </authorList>
    </citation>
    <scope>NUCLEOTIDE SEQUENCE [LARGE SCALE GENOMIC DNA]</scope>
    <source>
        <strain evidence="2 3">NRRL Y-17804</strain>
    </source>
</reference>
<dbReference type="STRING" id="698492.A0A0E9NM13"/>
<organism evidence="2 3">
    <name type="scientific">Saitoella complicata (strain BCRC 22490 / CBS 7301 / JCM 7358 / NBRC 10748 / NRRL Y-17804)</name>
    <dbReference type="NCBI Taxonomy" id="698492"/>
    <lineage>
        <taxon>Eukaryota</taxon>
        <taxon>Fungi</taxon>
        <taxon>Dikarya</taxon>
        <taxon>Ascomycota</taxon>
        <taxon>Taphrinomycotina</taxon>
        <taxon>Taphrinomycotina incertae sedis</taxon>
        <taxon>Saitoella</taxon>
    </lineage>
</organism>
<dbReference type="InterPro" id="IPR036291">
    <property type="entry name" value="NAD(P)-bd_dom_sf"/>
</dbReference>
<dbReference type="OrthoDB" id="1731983at2759"/>
<name>A0A0E9NM13_SAICN</name>
<comment type="caution">
    <text evidence="2">The sequence shown here is derived from an EMBL/GenBank/DDBJ whole genome shotgun (WGS) entry which is preliminary data.</text>
</comment>
<reference evidence="2 3" key="1">
    <citation type="journal article" date="2011" name="J. Gen. Appl. Microbiol.">
        <title>Draft genome sequencing of the enigmatic yeast Saitoella complicata.</title>
        <authorList>
            <person name="Nishida H."/>
            <person name="Hamamoto M."/>
            <person name="Sugiyama J."/>
        </authorList>
    </citation>
    <scope>NUCLEOTIDE SEQUENCE [LARGE SCALE GENOMIC DNA]</scope>
    <source>
        <strain evidence="2 3">NRRL Y-17804</strain>
    </source>
</reference>
<sequence length="427" mass="48079">MRNAPSKPITDRVYSNGLFHGLPVLDAIKGQSAIVAGANGISGVHMLRILSKAPERWSEIHSLSRRPLQENFGENVKHTAVDFLDTSPEEIAEKLKEGNVKGDYVFFFAYVQPREEGQGLWSMAEKMCEVNGKLLSNFLAALTIADIHPKRIILQTGAKHYGYHLGPAKCPSHETDSRVDIEPNFYYTQEDILEKWCNENNCTWSVARPSFILGSVQGNAMNVAIPLGIYAAVQKALGRNLHFPGDIRAWDTIQDQSSAYLNAYFEEWCALSESCDNESFNLTDGSPFSYGKFWPKLAERYGLEYTKPSEKGVYQKVDMPYDPPPRGFGPPGVAKMSFTLAQWARAPEVQEAFNKLAKEQGLDTWAMKEENIDAVFSFTDYAICWSWPLMLSMDKARKYGFFGFVDSYDSYLATFEEAAEMKLIPKV</sequence>
<gene>
    <name evidence="2" type="ORF">G7K_5026-t1</name>
</gene>
<dbReference type="Proteomes" id="UP000033140">
    <property type="component" value="Unassembled WGS sequence"/>
</dbReference>
<dbReference type="PANTHER" id="PTHR32487">
    <property type="entry name" value="3-OXO-DELTA(4,5)-STEROID 5-BETA-REDUCTASE"/>
    <property type="match status" value="1"/>
</dbReference>
<proteinExistence type="predicted"/>
<dbReference type="Pfam" id="PF22917">
    <property type="entry name" value="PRISE"/>
    <property type="match status" value="1"/>
</dbReference>
<dbReference type="RefSeq" id="XP_019024841.1">
    <property type="nucleotide sequence ID" value="XM_019171767.1"/>
</dbReference>
<protein>
    <recommendedName>
        <fullName evidence="1">PRISE-like Rossmann-fold domain-containing protein</fullName>
    </recommendedName>
</protein>
<evidence type="ECO:0000313" key="3">
    <source>
        <dbReference type="Proteomes" id="UP000033140"/>
    </source>
</evidence>
<evidence type="ECO:0000259" key="1">
    <source>
        <dbReference type="Pfam" id="PF22917"/>
    </source>
</evidence>
<dbReference type="AlphaFoldDB" id="A0A0E9NM13"/>
<dbReference type="Gene3D" id="3.40.50.720">
    <property type="entry name" value="NAD(P)-binding Rossmann-like Domain"/>
    <property type="match status" value="1"/>
</dbReference>
<keyword evidence="3" id="KW-1185">Reference proteome</keyword>
<dbReference type="PANTHER" id="PTHR32487:SF29">
    <property type="entry name" value="NAD-DEPENDENT EPIMERASE_DEHYDRATASE DOMAIN-CONTAINING PROTEIN"/>
    <property type="match status" value="1"/>
</dbReference>
<accession>A0A0E9NM13</accession>
<dbReference type="EMBL" id="BACD03000038">
    <property type="protein sequence ID" value="GAO50907.1"/>
    <property type="molecule type" value="Genomic_DNA"/>
</dbReference>
<dbReference type="InterPro" id="IPR055222">
    <property type="entry name" value="PRISE-like_Rossmann-fold"/>
</dbReference>